<dbReference type="CDD" id="cd14014">
    <property type="entry name" value="STKc_PknB_like"/>
    <property type="match status" value="1"/>
</dbReference>
<keyword evidence="9" id="KW-1185">Reference proteome</keyword>
<dbReference type="EC" id="2.7.11.1" evidence="1"/>
<evidence type="ECO:0000256" key="3">
    <source>
        <dbReference type="ARBA" id="ARBA00022679"/>
    </source>
</evidence>
<proteinExistence type="predicted"/>
<keyword evidence="4" id="KW-0547">Nucleotide-binding</keyword>
<dbReference type="PANTHER" id="PTHR43289:SF6">
    <property type="entry name" value="SERINE_THREONINE-PROTEIN KINASE NEKL-3"/>
    <property type="match status" value="1"/>
</dbReference>
<dbReference type="Proteomes" id="UP000572051">
    <property type="component" value="Unassembled WGS sequence"/>
</dbReference>
<dbReference type="Gene3D" id="3.30.200.20">
    <property type="entry name" value="Phosphorylase Kinase, domain 1"/>
    <property type="match status" value="1"/>
</dbReference>
<dbReference type="Gene3D" id="1.10.510.10">
    <property type="entry name" value="Transferase(Phosphotransferase) domain 1"/>
    <property type="match status" value="1"/>
</dbReference>
<accession>A0A7Z0JDR8</accession>
<name>A0A7Z0JDR8_9ACTN</name>
<dbReference type="InterPro" id="IPR011009">
    <property type="entry name" value="Kinase-like_dom_sf"/>
</dbReference>
<evidence type="ECO:0000256" key="5">
    <source>
        <dbReference type="ARBA" id="ARBA00022777"/>
    </source>
</evidence>
<dbReference type="GO" id="GO:0005524">
    <property type="term" value="F:ATP binding"/>
    <property type="evidence" value="ECO:0007669"/>
    <property type="project" value="UniProtKB-KW"/>
</dbReference>
<protein>
    <recommendedName>
        <fullName evidence="1">non-specific serine/threonine protein kinase</fullName>
        <ecNumber evidence="1">2.7.11.1</ecNumber>
    </recommendedName>
</protein>
<organism evidence="8 9">
    <name type="scientific">Nocardiopsis aegyptia</name>
    <dbReference type="NCBI Taxonomy" id="220378"/>
    <lineage>
        <taxon>Bacteria</taxon>
        <taxon>Bacillati</taxon>
        <taxon>Actinomycetota</taxon>
        <taxon>Actinomycetes</taxon>
        <taxon>Streptosporangiales</taxon>
        <taxon>Nocardiopsidaceae</taxon>
        <taxon>Nocardiopsis</taxon>
    </lineage>
</organism>
<dbReference type="AlphaFoldDB" id="A0A7Z0JDR8"/>
<keyword evidence="2" id="KW-0723">Serine/threonine-protein kinase</keyword>
<evidence type="ECO:0000259" key="7">
    <source>
        <dbReference type="PROSITE" id="PS50011"/>
    </source>
</evidence>
<comment type="caution">
    <text evidence="8">The sequence shown here is derived from an EMBL/GenBank/DDBJ whole genome shotgun (WGS) entry which is preliminary data.</text>
</comment>
<evidence type="ECO:0000256" key="1">
    <source>
        <dbReference type="ARBA" id="ARBA00012513"/>
    </source>
</evidence>
<dbReference type="GO" id="GO:0004674">
    <property type="term" value="F:protein serine/threonine kinase activity"/>
    <property type="evidence" value="ECO:0007669"/>
    <property type="project" value="UniProtKB-KW"/>
</dbReference>
<reference evidence="8 9" key="1">
    <citation type="submission" date="2020-07" db="EMBL/GenBank/DDBJ databases">
        <title>Sequencing the genomes of 1000 actinobacteria strains.</title>
        <authorList>
            <person name="Klenk H.-P."/>
        </authorList>
    </citation>
    <scope>NUCLEOTIDE SEQUENCE [LARGE SCALE GENOMIC DNA]</scope>
    <source>
        <strain evidence="8 9">DSM 44442</strain>
    </source>
</reference>
<dbReference type="EMBL" id="JACCFS010000001">
    <property type="protein sequence ID" value="NYJ37770.1"/>
    <property type="molecule type" value="Genomic_DNA"/>
</dbReference>
<gene>
    <name evidence="8" type="ORF">HNR10_005651</name>
</gene>
<keyword evidence="6" id="KW-0067">ATP-binding</keyword>
<dbReference type="Pfam" id="PF00069">
    <property type="entry name" value="Pkinase"/>
    <property type="match status" value="1"/>
</dbReference>
<dbReference type="SUPFAM" id="SSF56112">
    <property type="entry name" value="Protein kinase-like (PK-like)"/>
    <property type="match status" value="1"/>
</dbReference>
<sequence length="230" mass="24257">MMRDRRFRERFVREFRMMAAVDHPHVVPVYAVGGSGEHMFAVMPYVRGGDLRSVLDAHGPLPLAAAVAVTGQIADALDHVHALGIVHRDVNPRNILLAGTDGAKALLTDFGLAVDTRGGATAPLAPGAGTPGYSAPEQAAGGPVDHRADVYSLARVALSCLTGAVPDADGRFPDRDAARLLRSRPDLPARVAEAFARATSADPRERFGSCGAFAASWRSGHRRAVRPVGA</sequence>
<keyword evidence="5 8" id="KW-0418">Kinase</keyword>
<feature type="domain" description="Protein kinase" evidence="7">
    <location>
        <begin position="1"/>
        <end position="218"/>
    </location>
</feature>
<evidence type="ECO:0000256" key="2">
    <source>
        <dbReference type="ARBA" id="ARBA00022527"/>
    </source>
</evidence>
<keyword evidence="3 8" id="KW-0808">Transferase</keyword>
<dbReference type="InterPro" id="IPR000719">
    <property type="entry name" value="Prot_kinase_dom"/>
</dbReference>
<evidence type="ECO:0000256" key="6">
    <source>
        <dbReference type="ARBA" id="ARBA00022840"/>
    </source>
</evidence>
<dbReference type="PANTHER" id="PTHR43289">
    <property type="entry name" value="MITOGEN-ACTIVATED PROTEIN KINASE KINASE KINASE 20-RELATED"/>
    <property type="match status" value="1"/>
</dbReference>
<evidence type="ECO:0000313" key="9">
    <source>
        <dbReference type="Proteomes" id="UP000572051"/>
    </source>
</evidence>
<evidence type="ECO:0000256" key="4">
    <source>
        <dbReference type="ARBA" id="ARBA00022741"/>
    </source>
</evidence>
<dbReference type="PROSITE" id="PS50011">
    <property type="entry name" value="PROTEIN_KINASE_DOM"/>
    <property type="match status" value="1"/>
</dbReference>
<evidence type="ECO:0000313" key="8">
    <source>
        <dbReference type="EMBL" id="NYJ37770.1"/>
    </source>
</evidence>